<dbReference type="AlphaFoldDB" id="A0AAV9MBC1"/>
<dbReference type="PANTHER" id="PTHR32096:SF80">
    <property type="entry name" value="WRKY TRANSCRIPTION FACTOR 27-RELATED"/>
    <property type="match status" value="1"/>
</dbReference>
<evidence type="ECO:0000256" key="3">
    <source>
        <dbReference type="ARBA" id="ARBA00023125"/>
    </source>
</evidence>
<dbReference type="Gene3D" id="2.20.25.80">
    <property type="entry name" value="WRKY domain"/>
    <property type="match status" value="1"/>
</dbReference>
<dbReference type="Proteomes" id="UP001311915">
    <property type="component" value="Unassembled WGS sequence"/>
</dbReference>
<dbReference type="InterPro" id="IPR003657">
    <property type="entry name" value="WRKY_dom"/>
</dbReference>
<keyword evidence="2" id="KW-0805">Transcription regulation</keyword>
<evidence type="ECO:0000256" key="5">
    <source>
        <dbReference type="ARBA" id="ARBA00023242"/>
    </source>
</evidence>
<reference evidence="7 8" key="1">
    <citation type="submission" date="2023-10" db="EMBL/GenBank/DDBJ databases">
        <title>Genome-Wide Identification Analysis in wild type Solanum Pinnatisectum Reveals Some Genes Defensing Phytophthora Infestans.</title>
        <authorList>
            <person name="Sun C."/>
        </authorList>
    </citation>
    <scope>NUCLEOTIDE SEQUENCE [LARGE SCALE GENOMIC DNA]</scope>
    <source>
        <strain evidence="7">LQN</strain>
        <tissue evidence="7">Leaf</tissue>
    </source>
</reference>
<dbReference type="PANTHER" id="PTHR32096">
    <property type="entry name" value="WRKY TRANSCRIPTION FACTOR 30-RELATED-RELATED"/>
    <property type="match status" value="1"/>
</dbReference>
<dbReference type="Pfam" id="PF03106">
    <property type="entry name" value="WRKY"/>
    <property type="match status" value="1"/>
</dbReference>
<dbReference type="PROSITE" id="PS50811">
    <property type="entry name" value="WRKY"/>
    <property type="match status" value="1"/>
</dbReference>
<evidence type="ECO:0000313" key="7">
    <source>
        <dbReference type="EMBL" id="KAK4734612.1"/>
    </source>
</evidence>
<evidence type="ECO:0000313" key="8">
    <source>
        <dbReference type="Proteomes" id="UP001311915"/>
    </source>
</evidence>
<evidence type="ECO:0000256" key="2">
    <source>
        <dbReference type="ARBA" id="ARBA00023015"/>
    </source>
</evidence>
<dbReference type="EMBL" id="JAWPEI010000002">
    <property type="protein sequence ID" value="KAK4734612.1"/>
    <property type="molecule type" value="Genomic_DNA"/>
</dbReference>
<organism evidence="7 8">
    <name type="scientific">Solanum pinnatisectum</name>
    <name type="common">tansyleaf nightshade</name>
    <dbReference type="NCBI Taxonomy" id="50273"/>
    <lineage>
        <taxon>Eukaryota</taxon>
        <taxon>Viridiplantae</taxon>
        <taxon>Streptophyta</taxon>
        <taxon>Embryophyta</taxon>
        <taxon>Tracheophyta</taxon>
        <taxon>Spermatophyta</taxon>
        <taxon>Magnoliopsida</taxon>
        <taxon>eudicotyledons</taxon>
        <taxon>Gunneridae</taxon>
        <taxon>Pentapetalae</taxon>
        <taxon>asterids</taxon>
        <taxon>lamiids</taxon>
        <taxon>Solanales</taxon>
        <taxon>Solanaceae</taxon>
        <taxon>Solanoideae</taxon>
        <taxon>Solaneae</taxon>
        <taxon>Solanum</taxon>
    </lineage>
</organism>
<feature type="domain" description="WRKY" evidence="6">
    <location>
        <begin position="184"/>
        <end position="233"/>
    </location>
</feature>
<evidence type="ECO:0000259" key="6">
    <source>
        <dbReference type="PROSITE" id="PS50811"/>
    </source>
</evidence>
<dbReference type="GO" id="GO:0000976">
    <property type="term" value="F:transcription cis-regulatory region binding"/>
    <property type="evidence" value="ECO:0007669"/>
    <property type="project" value="TreeGrafter"/>
</dbReference>
<keyword evidence="8" id="KW-1185">Reference proteome</keyword>
<dbReference type="InterPro" id="IPR044810">
    <property type="entry name" value="WRKY_plant"/>
</dbReference>
<comment type="subcellular location">
    <subcellularLocation>
        <location evidence="1">Nucleus</location>
    </subcellularLocation>
</comment>
<dbReference type="InterPro" id="IPR036576">
    <property type="entry name" value="WRKY_dom_sf"/>
</dbReference>
<evidence type="ECO:0000256" key="4">
    <source>
        <dbReference type="ARBA" id="ARBA00023163"/>
    </source>
</evidence>
<dbReference type="SUPFAM" id="SSF118290">
    <property type="entry name" value="WRKY DNA-binding domain"/>
    <property type="match status" value="1"/>
</dbReference>
<keyword evidence="3" id="KW-0238">DNA-binding</keyword>
<dbReference type="GO" id="GO:0003700">
    <property type="term" value="F:DNA-binding transcription factor activity"/>
    <property type="evidence" value="ECO:0007669"/>
    <property type="project" value="InterPro"/>
</dbReference>
<protein>
    <recommendedName>
        <fullName evidence="6">WRKY domain-containing protein</fullName>
    </recommendedName>
</protein>
<name>A0AAV9MBC1_9SOLN</name>
<evidence type="ECO:0000256" key="1">
    <source>
        <dbReference type="ARBA" id="ARBA00004123"/>
    </source>
</evidence>
<keyword evidence="4" id="KW-0804">Transcription</keyword>
<comment type="caution">
    <text evidence="7">The sequence shown here is derived from an EMBL/GenBank/DDBJ whole genome shotgun (WGS) entry which is preliminary data.</text>
</comment>
<dbReference type="GO" id="GO:0005634">
    <property type="term" value="C:nucleus"/>
    <property type="evidence" value="ECO:0007669"/>
    <property type="project" value="UniProtKB-SubCell"/>
</dbReference>
<accession>A0AAV9MBC1</accession>
<keyword evidence="5" id="KW-0539">Nucleus</keyword>
<gene>
    <name evidence="7" type="ORF">R3W88_008873</name>
</gene>
<sequence length="233" mass="27012">MEDNDWDLNVVVRSCNINKPNDVTVPNSGLVTSENDDWNTFFDKNVAADIPNFNDLSEIFSVDFSVAHQKKSNDHVIITDQNNNQEMYLHPIQPNQSSQQIILPSLPTTITCVPTTTTTPQESIYLQQQLEKSDDQIIIMNQNGNPEMYLDPIQPTQFSQQIFLPPLPTMITKNQSTRVFYEVLQEELTNDKWAWHKYGQKSIKGSPFPRFALFIIFSYRRKYCSVLNFRDKK</sequence>
<proteinExistence type="predicted"/>